<dbReference type="Pfam" id="PF03734">
    <property type="entry name" value="YkuD"/>
    <property type="match status" value="1"/>
</dbReference>
<dbReference type="GO" id="GO:0016757">
    <property type="term" value="F:glycosyltransferase activity"/>
    <property type="evidence" value="ECO:0007669"/>
    <property type="project" value="UniProtKB-KW"/>
</dbReference>
<dbReference type="GO" id="GO:0071555">
    <property type="term" value="P:cell wall organization"/>
    <property type="evidence" value="ECO:0007669"/>
    <property type="project" value="UniProtKB-UniRule"/>
</dbReference>
<proteinExistence type="inferred from homology"/>
<dbReference type="SUPFAM" id="SSF141523">
    <property type="entry name" value="L,D-transpeptidase catalytic domain-like"/>
    <property type="match status" value="1"/>
</dbReference>
<dbReference type="PANTHER" id="PTHR30582">
    <property type="entry name" value="L,D-TRANSPEPTIDASE"/>
    <property type="match status" value="1"/>
</dbReference>
<evidence type="ECO:0000256" key="1">
    <source>
        <dbReference type="ARBA" id="ARBA00004752"/>
    </source>
</evidence>
<comment type="pathway">
    <text evidence="1 9">Cell wall biogenesis; peptidoglycan biosynthesis.</text>
</comment>
<keyword evidence="5" id="KW-0378">Hydrolase</keyword>
<evidence type="ECO:0000259" key="11">
    <source>
        <dbReference type="PROSITE" id="PS52029"/>
    </source>
</evidence>
<dbReference type="Proteomes" id="UP000757435">
    <property type="component" value="Unassembled WGS sequence"/>
</dbReference>
<reference evidence="12" key="2">
    <citation type="journal article" date="2022" name="Microbiol. Resour. Announc.">
        <title>Metagenome Sequencing to Explore Phylogenomics of Terrestrial Cyanobacteria.</title>
        <authorList>
            <person name="Ward R.D."/>
            <person name="Stajich J.E."/>
            <person name="Johansen J.R."/>
            <person name="Huntemann M."/>
            <person name="Clum A."/>
            <person name="Foster B."/>
            <person name="Foster B."/>
            <person name="Roux S."/>
            <person name="Palaniappan K."/>
            <person name="Varghese N."/>
            <person name="Mukherjee S."/>
            <person name="Reddy T.B.K."/>
            <person name="Daum C."/>
            <person name="Copeland A."/>
            <person name="Chen I.A."/>
            <person name="Ivanova N.N."/>
            <person name="Kyrpides N.C."/>
            <person name="Shapiro N."/>
            <person name="Eloe-Fadrosh E.A."/>
            <person name="Pietrasiak N."/>
        </authorList>
    </citation>
    <scope>NUCLEOTIDE SEQUENCE</scope>
    <source>
        <strain evidence="12">UHER 2000/2452</strain>
    </source>
</reference>
<dbReference type="GO" id="GO:0018104">
    <property type="term" value="P:peptidoglycan-protein cross-linking"/>
    <property type="evidence" value="ECO:0007669"/>
    <property type="project" value="TreeGrafter"/>
</dbReference>
<dbReference type="InterPro" id="IPR005490">
    <property type="entry name" value="LD_TPept_cat_dom"/>
</dbReference>
<evidence type="ECO:0000256" key="4">
    <source>
        <dbReference type="ARBA" id="ARBA00022679"/>
    </source>
</evidence>
<dbReference type="EMBL" id="JAHHHD010000001">
    <property type="protein sequence ID" value="MBW4657328.1"/>
    <property type="molecule type" value="Genomic_DNA"/>
</dbReference>
<feature type="active site" description="Proton donor/acceptor" evidence="9">
    <location>
        <position position="169"/>
    </location>
</feature>
<comment type="similarity">
    <text evidence="2">Belongs to the YkuD family.</text>
</comment>
<keyword evidence="4" id="KW-0808">Transferase</keyword>
<dbReference type="GO" id="GO:0008360">
    <property type="term" value="P:regulation of cell shape"/>
    <property type="evidence" value="ECO:0007669"/>
    <property type="project" value="UniProtKB-UniRule"/>
</dbReference>
<dbReference type="PANTHER" id="PTHR30582:SF24">
    <property type="entry name" value="L,D-TRANSPEPTIDASE ERFK_SRFK-RELATED"/>
    <property type="match status" value="1"/>
</dbReference>
<evidence type="ECO:0000256" key="8">
    <source>
        <dbReference type="ARBA" id="ARBA00023316"/>
    </source>
</evidence>
<evidence type="ECO:0000313" key="13">
    <source>
        <dbReference type="Proteomes" id="UP000757435"/>
    </source>
</evidence>
<keyword evidence="7 9" id="KW-0573">Peptidoglycan synthesis</keyword>
<reference evidence="12" key="1">
    <citation type="submission" date="2021-05" db="EMBL/GenBank/DDBJ databases">
        <authorList>
            <person name="Pietrasiak N."/>
            <person name="Ward R."/>
            <person name="Stajich J.E."/>
            <person name="Kurbessoian T."/>
        </authorList>
    </citation>
    <scope>NUCLEOTIDE SEQUENCE</scope>
    <source>
        <strain evidence="12">UHER 2000/2452</strain>
    </source>
</reference>
<feature type="domain" description="L,D-TPase catalytic" evidence="11">
    <location>
        <begin position="84"/>
        <end position="209"/>
    </location>
</feature>
<keyword evidence="8 9" id="KW-0961">Cell wall biogenesis/degradation</keyword>
<gene>
    <name evidence="12" type="ORF">KME15_01530</name>
</gene>
<dbReference type="InterPro" id="IPR050979">
    <property type="entry name" value="LD-transpeptidase"/>
</dbReference>
<dbReference type="InterPro" id="IPR038063">
    <property type="entry name" value="Transpep_catalytic_dom"/>
</dbReference>
<keyword evidence="10" id="KW-0732">Signal</keyword>
<comment type="caution">
    <text evidence="12">The sequence shown here is derived from an EMBL/GenBank/DDBJ whole genome shotgun (WGS) entry which is preliminary data.</text>
</comment>
<evidence type="ECO:0000256" key="9">
    <source>
        <dbReference type="PROSITE-ProRule" id="PRU01373"/>
    </source>
</evidence>
<dbReference type="PROSITE" id="PS52029">
    <property type="entry name" value="LD_TPASE"/>
    <property type="match status" value="1"/>
</dbReference>
<feature type="signal peptide" evidence="10">
    <location>
        <begin position="1"/>
        <end position="21"/>
    </location>
</feature>
<keyword evidence="3" id="KW-0328">Glycosyltransferase</keyword>
<evidence type="ECO:0000256" key="2">
    <source>
        <dbReference type="ARBA" id="ARBA00005992"/>
    </source>
</evidence>
<evidence type="ECO:0000313" key="12">
    <source>
        <dbReference type="EMBL" id="MBW4657328.1"/>
    </source>
</evidence>
<evidence type="ECO:0000256" key="3">
    <source>
        <dbReference type="ARBA" id="ARBA00022676"/>
    </source>
</evidence>
<evidence type="ECO:0000256" key="10">
    <source>
        <dbReference type="SAM" id="SignalP"/>
    </source>
</evidence>
<evidence type="ECO:0000256" key="5">
    <source>
        <dbReference type="ARBA" id="ARBA00022801"/>
    </source>
</evidence>
<dbReference type="GO" id="GO:0005576">
    <property type="term" value="C:extracellular region"/>
    <property type="evidence" value="ECO:0007669"/>
    <property type="project" value="TreeGrafter"/>
</dbReference>
<dbReference type="Gene3D" id="2.40.440.10">
    <property type="entry name" value="L,D-transpeptidase catalytic domain-like"/>
    <property type="match status" value="1"/>
</dbReference>
<feature type="active site" description="Nucleophile" evidence="9">
    <location>
        <position position="185"/>
    </location>
</feature>
<accession>A0A951Q6P2</accession>
<dbReference type="GO" id="GO:0071972">
    <property type="term" value="F:peptidoglycan L,D-transpeptidase activity"/>
    <property type="evidence" value="ECO:0007669"/>
    <property type="project" value="TreeGrafter"/>
</dbReference>
<organism evidence="12 13">
    <name type="scientific">Drouetiella hepatica Uher 2000/2452</name>
    <dbReference type="NCBI Taxonomy" id="904376"/>
    <lineage>
        <taxon>Bacteria</taxon>
        <taxon>Bacillati</taxon>
        <taxon>Cyanobacteriota</taxon>
        <taxon>Cyanophyceae</taxon>
        <taxon>Oculatellales</taxon>
        <taxon>Oculatellaceae</taxon>
        <taxon>Drouetiella</taxon>
    </lineage>
</organism>
<evidence type="ECO:0000256" key="7">
    <source>
        <dbReference type="ARBA" id="ARBA00022984"/>
    </source>
</evidence>
<evidence type="ECO:0000256" key="6">
    <source>
        <dbReference type="ARBA" id="ARBA00022960"/>
    </source>
</evidence>
<dbReference type="AlphaFoldDB" id="A0A951Q6P2"/>
<name>A0A951Q6P2_9CYAN</name>
<feature type="chain" id="PRO_5037521900" evidence="10">
    <location>
        <begin position="22"/>
        <end position="210"/>
    </location>
</feature>
<sequence>MCLSFATAALLAFVRLQGVLAQSTQKKIAESPAFTSSFIAFPDRPPQASQSGNSGASSQAIALLPGLGLNLQTALNPNPLAKRSGLIVDLSDRQVSLFQDGTQVASYEIAIGQAGWETPTGQFKVMNLQSDPMWQHPFTGEVFPPGEANPLGSRWIGFWTDGKHQIGLHGTNQDDLIGQAVSHGCIRMRDADIQTLYNQVAIGTSILIRP</sequence>
<keyword evidence="6 9" id="KW-0133">Cell shape</keyword>
<dbReference type="CDD" id="cd16913">
    <property type="entry name" value="YkuD_like"/>
    <property type="match status" value="1"/>
</dbReference>
<protein>
    <submittedName>
        <fullName evidence="12">L,D-transpeptidase</fullName>
    </submittedName>
</protein>